<dbReference type="Pfam" id="PF01526">
    <property type="entry name" value="DDE_Tnp_Tn3"/>
    <property type="match status" value="1"/>
</dbReference>
<protein>
    <submittedName>
        <fullName evidence="2">Tn3 family transposase</fullName>
    </submittedName>
</protein>
<reference evidence="2 3" key="2">
    <citation type="submission" date="2020-01" db="EMBL/GenBank/DDBJ databases">
        <title>Microvirga sp. nov., an arsenate reduction bacterium isolated from Tibet hotspring sediments.</title>
        <authorList>
            <person name="Xian W.-D."/>
            <person name="Li W.-J."/>
        </authorList>
    </citation>
    <scope>NUCLEOTIDE SEQUENCE [LARGE SCALE GENOMIC DNA]</scope>
    <source>
        <strain evidence="2 3">KCTC 23863</strain>
    </source>
</reference>
<dbReference type="InterPro" id="IPR002513">
    <property type="entry name" value="Tn3_Tnp_DDE_dom"/>
</dbReference>
<accession>A0A7X3SMR5</accession>
<evidence type="ECO:0000313" key="3">
    <source>
        <dbReference type="Proteomes" id="UP000436483"/>
    </source>
</evidence>
<evidence type="ECO:0000259" key="1">
    <source>
        <dbReference type="Pfam" id="PF01526"/>
    </source>
</evidence>
<organism evidence="2 3">
    <name type="scientific">Microvirga makkahensis</name>
    <dbReference type="NCBI Taxonomy" id="1128670"/>
    <lineage>
        <taxon>Bacteria</taxon>
        <taxon>Pseudomonadati</taxon>
        <taxon>Pseudomonadota</taxon>
        <taxon>Alphaproteobacteria</taxon>
        <taxon>Hyphomicrobiales</taxon>
        <taxon>Methylobacteriaceae</taxon>
        <taxon>Microvirga</taxon>
    </lineage>
</organism>
<keyword evidence="3" id="KW-1185">Reference proteome</keyword>
<gene>
    <name evidence="2" type="ORF">GR328_03670</name>
</gene>
<dbReference type="Proteomes" id="UP000436483">
    <property type="component" value="Unassembled WGS sequence"/>
</dbReference>
<proteinExistence type="predicted"/>
<dbReference type="GO" id="GO:0006313">
    <property type="term" value="P:DNA transposition"/>
    <property type="evidence" value="ECO:0007669"/>
    <property type="project" value="InterPro"/>
</dbReference>
<sequence length="78" mass="8487">MTASIQTRAVTPSAILKRFAASRNPSPFARARRELGRHHRSLHAPRCYSTTFDHDGSAICKLCIPVGKVSILNVSAAL</sequence>
<comment type="caution">
    <text evidence="2">The sequence shown here is derived from an EMBL/GenBank/DDBJ whole genome shotgun (WGS) entry which is preliminary data.</text>
</comment>
<name>A0A7X3SMR5_9HYPH</name>
<evidence type="ECO:0000313" key="2">
    <source>
        <dbReference type="EMBL" id="MXQ10566.1"/>
    </source>
</evidence>
<feature type="domain" description="Tn3 transposase DDE" evidence="1">
    <location>
        <begin position="2"/>
        <end position="45"/>
    </location>
</feature>
<dbReference type="EMBL" id="WURB01000002">
    <property type="protein sequence ID" value="MXQ10566.1"/>
    <property type="molecule type" value="Genomic_DNA"/>
</dbReference>
<dbReference type="AlphaFoldDB" id="A0A7X3SMR5"/>
<dbReference type="GO" id="GO:0004803">
    <property type="term" value="F:transposase activity"/>
    <property type="evidence" value="ECO:0007669"/>
    <property type="project" value="InterPro"/>
</dbReference>
<dbReference type="OrthoDB" id="1340416at28211"/>
<reference evidence="2 3" key="1">
    <citation type="submission" date="2019-12" db="EMBL/GenBank/DDBJ databases">
        <authorList>
            <person name="Yuan C.-G."/>
        </authorList>
    </citation>
    <scope>NUCLEOTIDE SEQUENCE [LARGE SCALE GENOMIC DNA]</scope>
    <source>
        <strain evidence="2 3">KCTC 23863</strain>
    </source>
</reference>